<dbReference type="Gene3D" id="3.40.640.10">
    <property type="entry name" value="Type I PLP-dependent aspartate aminotransferase-like (Major domain)"/>
    <property type="match status" value="1"/>
</dbReference>
<dbReference type="InterPro" id="IPR000192">
    <property type="entry name" value="Aminotrans_V_dom"/>
</dbReference>
<dbReference type="Pfam" id="PF00266">
    <property type="entry name" value="Aminotran_5"/>
    <property type="match status" value="1"/>
</dbReference>
<evidence type="ECO:0000313" key="3">
    <source>
        <dbReference type="EMBL" id="GMH61387.1"/>
    </source>
</evidence>
<sequence length="412" mass="45419">MSMSHALNTTTFGHAMLSNFLLDPSYLNLNHGSFGTAAKPVLEAQHNYVLQQEARPDIWFRETYKTLIASTRERVSAEVGLPSADNLVLLENASAAVNAIFRSLSLKPGDIFVYFSTAYGMVKNTAAFLEIDKGIKILEVQVKVPITSTASLLDPMHEALESLSAEEQAKVRIATFSHISSVPAFIEPIKELTEIVKSINPSALVLVDAAHAIGQIPVDIPSLGPIDYYLSNAHKWLYAPKGSAFLWTNPSQIDSVRPQPSVISSENDVAGGTDYLTRFGYTGTKDFTAYLSIADSLDFRDSLEATNGKGSIIEYTNGLAKWAGDYLSSKWKTSRLSPPEFEAALFNVVLPTTDYKRATDLQTYLLNEYGIYMLALLDEPTSIVYTRLSAQIYLERDDFVKVGDLVLDFLSK</sequence>
<feature type="domain" description="Aminotransferase class V" evidence="2">
    <location>
        <begin position="40"/>
        <end position="372"/>
    </location>
</feature>
<dbReference type="AlphaFoldDB" id="A0A9W7A1V3"/>
<dbReference type="PANTHER" id="PTHR43092">
    <property type="entry name" value="L-CYSTEINE DESULFHYDRASE"/>
    <property type="match status" value="1"/>
</dbReference>
<comment type="caution">
    <text evidence="3">The sequence shown here is derived from an EMBL/GenBank/DDBJ whole genome shotgun (WGS) entry which is preliminary data.</text>
</comment>
<organism evidence="3 4">
    <name type="scientific">Triparma strigata</name>
    <dbReference type="NCBI Taxonomy" id="1606541"/>
    <lineage>
        <taxon>Eukaryota</taxon>
        <taxon>Sar</taxon>
        <taxon>Stramenopiles</taxon>
        <taxon>Ochrophyta</taxon>
        <taxon>Bolidophyceae</taxon>
        <taxon>Parmales</taxon>
        <taxon>Triparmaceae</taxon>
        <taxon>Triparma</taxon>
    </lineage>
</organism>
<dbReference type="EMBL" id="BRXY01000071">
    <property type="protein sequence ID" value="GMH61387.1"/>
    <property type="molecule type" value="Genomic_DNA"/>
</dbReference>
<dbReference type="SUPFAM" id="SSF53383">
    <property type="entry name" value="PLP-dependent transferases"/>
    <property type="match status" value="1"/>
</dbReference>
<dbReference type="Proteomes" id="UP001165085">
    <property type="component" value="Unassembled WGS sequence"/>
</dbReference>
<gene>
    <name evidence="3" type="ORF">TrST_g6701</name>
</gene>
<keyword evidence="4" id="KW-1185">Reference proteome</keyword>
<keyword evidence="1" id="KW-0663">Pyridoxal phosphate</keyword>
<dbReference type="InterPro" id="IPR015424">
    <property type="entry name" value="PyrdxlP-dep_Trfase"/>
</dbReference>
<evidence type="ECO:0000256" key="1">
    <source>
        <dbReference type="ARBA" id="ARBA00022898"/>
    </source>
</evidence>
<dbReference type="OrthoDB" id="5978656at2759"/>
<accession>A0A9W7A1V3</accession>
<dbReference type="InterPro" id="IPR015421">
    <property type="entry name" value="PyrdxlP-dep_Trfase_major"/>
</dbReference>
<evidence type="ECO:0000259" key="2">
    <source>
        <dbReference type="Pfam" id="PF00266"/>
    </source>
</evidence>
<proteinExistence type="predicted"/>
<dbReference type="PANTHER" id="PTHR43092:SF2">
    <property type="entry name" value="HERCYNYLCYSTEINE SULFOXIDE LYASE"/>
    <property type="match status" value="1"/>
</dbReference>
<evidence type="ECO:0000313" key="4">
    <source>
        <dbReference type="Proteomes" id="UP001165085"/>
    </source>
</evidence>
<name>A0A9W7A1V3_9STRA</name>
<dbReference type="InterPro" id="IPR015422">
    <property type="entry name" value="PyrdxlP-dep_Trfase_small"/>
</dbReference>
<reference evidence="4" key="1">
    <citation type="journal article" date="2023" name="Commun. Biol.">
        <title>Genome analysis of Parmales, the sister group of diatoms, reveals the evolutionary specialization of diatoms from phago-mixotrophs to photoautotrophs.</title>
        <authorList>
            <person name="Ban H."/>
            <person name="Sato S."/>
            <person name="Yoshikawa S."/>
            <person name="Yamada K."/>
            <person name="Nakamura Y."/>
            <person name="Ichinomiya M."/>
            <person name="Sato N."/>
            <person name="Blanc-Mathieu R."/>
            <person name="Endo H."/>
            <person name="Kuwata A."/>
            <person name="Ogata H."/>
        </authorList>
    </citation>
    <scope>NUCLEOTIDE SEQUENCE [LARGE SCALE GENOMIC DNA]</scope>
    <source>
        <strain evidence="4">NIES 3701</strain>
    </source>
</reference>
<dbReference type="Gene3D" id="3.90.1150.10">
    <property type="entry name" value="Aspartate Aminotransferase, domain 1"/>
    <property type="match status" value="1"/>
</dbReference>
<protein>
    <recommendedName>
        <fullName evidence="2">Aminotransferase class V domain-containing protein</fullName>
    </recommendedName>
</protein>